<name>A0A926DHH0_9FIRM</name>
<gene>
    <name evidence="7" type="ORF">H8693_00295</name>
</gene>
<keyword evidence="2" id="KW-0436">Ligase</keyword>
<evidence type="ECO:0000256" key="2">
    <source>
        <dbReference type="ARBA" id="ARBA00022598"/>
    </source>
</evidence>
<evidence type="ECO:0000313" key="7">
    <source>
        <dbReference type="EMBL" id="MBC8537374.1"/>
    </source>
</evidence>
<evidence type="ECO:0000313" key="8">
    <source>
        <dbReference type="Proteomes" id="UP000617951"/>
    </source>
</evidence>
<sequence length="551" mass="62690">MFERYTTTGFSSYEDFVKNFKINAPDDFNFAYDVMDVLAEEKPEKLALLWTNLEGDVRRFTFADLKRLTDKAANFFYSQGIRKGDMVMLILKRHYEFWISILALHKIGAVVIPATHLLMKKDIVYRNNAAQVKAIVCTDKSEVIDHIDESEPESPSLKCKIVVGKDRPGWVNFTTGVEAASEDWKRPAGEEATKLQDPMLLYFTSGTTGMPKMVMHNYSYALGHIPTAVYWHNVDPEGIHLSVSDSGWGKCAWGKLYGQWFAETTVFVYDFDKFVPPELLEVISKFKITTFCAPPTIYRYFIKEDLSKYDLSHLKYVTTAGEALNPEVFEQFRQATGLDIKEAFGQTETVLALGNFIYMNAKPGSLGKPNPIYDIDVVDENGNPCRTGESGEIAIRADENTFHIGMFMGYYKDPELTRQAWHDGLYRTGDVAWRDEEGYFWYVGRADDVIKSSGYRIGPFEVESALMEHPAVLETAITGVPHPVRGQVIKATIVLAPGYTPSEELKKELQDHVKHTTAPYKYPRVVEFVDELPKTISGKIRRVELRNKEQK</sequence>
<dbReference type="InterPro" id="IPR051087">
    <property type="entry name" value="Mitochondrial_ACSM"/>
</dbReference>
<reference evidence="7" key="1">
    <citation type="submission" date="2020-08" db="EMBL/GenBank/DDBJ databases">
        <title>Genome public.</title>
        <authorList>
            <person name="Liu C."/>
            <person name="Sun Q."/>
        </authorList>
    </citation>
    <scope>NUCLEOTIDE SEQUENCE</scope>
    <source>
        <strain evidence="7">NSJ-63</strain>
    </source>
</reference>
<dbReference type="InterPro" id="IPR045851">
    <property type="entry name" value="AMP-bd_C_sf"/>
</dbReference>
<dbReference type="GO" id="GO:0005524">
    <property type="term" value="F:ATP binding"/>
    <property type="evidence" value="ECO:0007669"/>
    <property type="project" value="UniProtKB-KW"/>
</dbReference>
<dbReference type="InterPro" id="IPR042099">
    <property type="entry name" value="ANL_N_sf"/>
</dbReference>
<dbReference type="Gene3D" id="3.40.50.12780">
    <property type="entry name" value="N-terminal domain of ligase-like"/>
    <property type="match status" value="1"/>
</dbReference>
<feature type="domain" description="AMP-dependent synthetase/ligase" evidence="5">
    <location>
        <begin position="39"/>
        <end position="411"/>
    </location>
</feature>
<dbReference type="InterPro" id="IPR025110">
    <property type="entry name" value="AMP-bd_C"/>
</dbReference>
<evidence type="ECO:0000256" key="3">
    <source>
        <dbReference type="ARBA" id="ARBA00022741"/>
    </source>
</evidence>
<dbReference type="Proteomes" id="UP000617951">
    <property type="component" value="Unassembled WGS sequence"/>
</dbReference>
<dbReference type="GO" id="GO:0004321">
    <property type="term" value="F:fatty-acyl-CoA synthase activity"/>
    <property type="evidence" value="ECO:0007669"/>
    <property type="project" value="TreeGrafter"/>
</dbReference>
<dbReference type="InterPro" id="IPR020845">
    <property type="entry name" value="AMP-binding_CS"/>
</dbReference>
<comment type="similarity">
    <text evidence="1">Belongs to the ATP-dependent AMP-binding enzyme family.</text>
</comment>
<dbReference type="GO" id="GO:0015645">
    <property type="term" value="F:fatty acid ligase activity"/>
    <property type="evidence" value="ECO:0007669"/>
    <property type="project" value="TreeGrafter"/>
</dbReference>
<dbReference type="Pfam" id="PF13193">
    <property type="entry name" value="AMP-binding_C"/>
    <property type="match status" value="1"/>
</dbReference>
<evidence type="ECO:0000256" key="1">
    <source>
        <dbReference type="ARBA" id="ARBA00006432"/>
    </source>
</evidence>
<dbReference type="GO" id="GO:0006637">
    <property type="term" value="P:acyl-CoA metabolic process"/>
    <property type="evidence" value="ECO:0007669"/>
    <property type="project" value="TreeGrafter"/>
</dbReference>
<dbReference type="Gene3D" id="3.30.300.30">
    <property type="match status" value="1"/>
</dbReference>
<keyword evidence="3" id="KW-0547">Nucleotide-binding</keyword>
<evidence type="ECO:0000256" key="4">
    <source>
        <dbReference type="ARBA" id="ARBA00022840"/>
    </source>
</evidence>
<dbReference type="InterPro" id="IPR000873">
    <property type="entry name" value="AMP-dep_synth/lig_dom"/>
</dbReference>
<dbReference type="FunFam" id="3.30.300.30:FF:000005">
    <property type="entry name" value="Acyl-coenzyme A synthetase ACSM5, mitochondrial"/>
    <property type="match status" value="1"/>
</dbReference>
<proteinExistence type="inferred from homology"/>
<dbReference type="EMBL" id="JACRSS010000001">
    <property type="protein sequence ID" value="MBC8537374.1"/>
    <property type="molecule type" value="Genomic_DNA"/>
</dbReference>
<dbReference type="PROSITE" id="PS00455">
    <property type="entry name" value="AMP_BINDING"/>
    <property type="match status" value="1"/>
</dbReference>
<organism evidence="7 8">
    <name type="scientific">Guopingia tenuis</name>
    <dbReference type="NCBI Taxonomy" id="2763656"/>
    <lineage>
        <taxon>Bacteria</taxon>
        <taxon>Bacillati</taxon>
        <taxon>Bacillota</taxon>
        <taxon>Clostridia</taxon>
        <taxon>Christensenellales</taxon>
        <taxon>Christensenellaceae</taxon>
        <taxon>Guopingia</taxon>
    </lineage>
</organism>
<dbReference type="RefSeq" id="WP_249280084.1">
    <property type="nucleotide sequence ID" value="NZ_JACRSS010000001.1"/>
</dbReference>
<dbReference type="PANTHER" id="PTHR43605:SF10">
    <property type="entry name" value="ACYL-COA SYNTHETASE MEDIUM CHAIN FAMILY MEMBER 3"/>
    <property type="match status" value="1"/>
</dbReference>
<feature type="domain" description="AMP-binding enzyme C-terminal" evidence="6">
    <location>
        <begin position="461"/>
        <end position="539"/>
    </location>
</feature>
<keyword evidence="8" id="KW-1185">Reference proteome</keyword>
<dbReference type="GO" id="GO:0006633">
    <property type="term" value="P:fatty acid biosynthetic process"/>
    <property type="evidence" value="ECO:0007669"/>
    <property type="project" value="TreeGrafter"/>
</dbReference>
<comment type="caution">
    <text evidence="7">The sequence shown here is derived from an EMBL/GenBank/DDBJ whole genome shotgun (WGS) entry which is preliminary data.</text>
</comment>
<dbReference type="AlphaFoldDB" id="A0A926DHH0"/>
<protein>
    <submittedName>
        <fullName evidence="7">AMP-binding protein</fullName>
    </submittedName>
</protein>
<accession>A0A926DHH0</accession>
<dbReference type="Pfam" id="PF00501">
    <property type="entry name" value="AMP-binding"/>
    <property type="match status" value="1"/>
</dbReference>
<evidence type="ECO:0000259" key="5">
    <source>
        <dbReference type="Pfam" id="PF00501"/>
    </source>
</evidence>
<keyword evidence="4" id="KW-0067">ATP-binding</keyword>
<dbReference type="SUPFAM" id="SSF56801">
    <property type="entry name" value="Acetyl-CoA synthetase-like"/>
    <property type="match status" value="1"/>
</dbReference>
<dbReference type="PANTHER" id="PTHR43605">
    <property type="entry name" value="ACYL-COENZYME A SYNTHETASE"/>
    <property type="match status" value="1"/>
</dbReference>
<evidence type="ECO:0000259" key="6">
    <source>
        <dbReference type="Pfam" id="PF13193"/>
    </source>
</evidence>
<dbReference type="GO" id="GO:0016405">
    <property type="term" value="F:CoA-ligase activity"/>
    <property type="evidence" value="ECO:0007669"/>
    <property type="project" value="UniProtKB-ARBA"/>
</dbReference>